<protein>
    <submittedName>
        <fullName evidence="1">Uncharacterized protein</fullName>
    </submittedName>
</protein>
<keyword evidence="2" id="KW-1185">Reference proteome</keyword>
<evidence type="ECO:0000313" key="1">
    <source>
        <dbReference type="EMBL" id="MFD1937374.1"/>
    </source>
</evidence>
<gene>
    <name evidence="1" type="ORF">ACFSKW_38485</name>
</gene>
<sequence length="136" mass="15162">MGGHRQYADRFLGKFRELRHGRLDGPSLRLAVRDQGDENEGLLVRYLRAGTVLAVTASSVPDVLSSSEEPVAHLALLTDGQWFWYTDLAYYVAQYHVRLDDRFVERVQSFGGTPPTVNPAELAALEETLLGATDDK</sequence>
<evidence type="ECO:0000313" key="2">
    <source>
        <dbReference type="Proteomes" id="UP001597368"/>
    </source>
</evidence>
<reference evidence="2" key="1">
    <citation type="journal article" date="2019" name="Int. J. Syst. Evol. Microbiol.">
        <title>The Global Catalogue of Microorganisms (GCM) 10K type strain sequencing project: providing services to taxonomists for standard genome sequencing and annotation.</title>
        <authorList>
            <consortium name="The Broad Institute Genomics Platform"/>
            <consortium name="The Broad Institute Genome Sequencing Center for Infectious Disease"/>
            <person name="Wu L."/>
            <person name="Ma J."/>
        </authorList>
    </citation>
    <scope>NUCLEOTIDE SEQUENCE [LARGE SCALE GENOMIC DNA]</scope>
    <source>
        <strain evidence="2">ICMP 6774ER</strain>
    </source>
</reference>
<dbReference type="EMBL" id="JBHUFV010000059">
    <property type="protein sequence ID" value="MFD1937374.1"/>
    <property type="molecule type" value="Genomic_DNA"/>
</dbReference>
<name>A0ABW4T7Z5_9ACTN</name>
<accession>A0ABW4T7Z5</accession>
<dbReference type="Proteomes" id="UP001597368">
    <property type="component" value="Unassembled WGS sequence"/>
</dbReference>
<proteinExistence type="predicted"/>
<dbReference type="RefSeq" id="WP_379578498.1">
    <property type="nucleotide sequence ID" value="NZ_JBHUFV010000059.1"/>
</dbReference>
<organism evidence="1 2">
    <name type="scientific">Nonomuraea mangrovi</name>
    <dbReference type="NCBI Taxonomy" id="2316207"/>
    <lineage>
        <taxon>Bacteria</taxon>
        <taxon>Bacillati</taxon>
        <taxon>Actinomycetota</taxon>
        <taxon>Actinomycetes</taxon>
        <taxon>Streptosporangiales</taxon>
        <taxon>Streptosporangiaceae</taxon>
        <taxon>Nonomuraea</taxon>
    </lineage>
</organism>
<comment type="caution">
    <text evidence="1">The sequence shown here is derived from an EMBL/GenBank/DDBJ whole genome shotgun (WGS) entry which is preliminary data.</text>
</comment>